<evidence type="ECO:0000313" key="9">
    <source>
        <dbReference type="Proteomes" id="UP000187406"/>
    </source>
</evidence>
<feature type="signal peptide" evidence="6">
    <location>
        <begin position="1"/>
        <end position="24"/>
    </location>
</feature>
<dbReference type="PROSITE" id="PS51294">
    <property type="entry name" value="HTH_MYB"/>
    <property type="match status" value="1"/>
</dbReference>
<dbReference type="PANTHER" id="PTHR31314">
    <property type="entry name" value="MYB FAMILY TRANSCRIPTION FACTOR PHL7-LIKE"/>
    <property type="match status" value="1"/>
</dbReference>
<evidence type="ECO:0000256" key="4">
    <source>
        <dbReference type="ARBA" id="ARBA00023242"/>
    </source>
</evidence>
<dbReference type="NCBIfam" id="TIGR01557">
    <property type="entry name" value="myb_SHAQKYF"/>
    <property type="match status" value="1"/>
</dbReference>
<dbReference type="PANTHER" id="PTHR31314:SF188">
    <property type="entry name" value="TRANSCRIPTION FACTOR KAN2 ISOFORM X1-RELATED"/>
    <property type="match status" value="1"/>
</dbReference>
<feature type="region of interest" description="Disordered" evidence="5">
    <location>
        <begin position="339"/>
        <end position="374"/>
    </location>
</feature>
<dbReference type="InParanoid" id="A0A1Q3B0C7"/>
<evidence type="ECO:0000256" key="5">
    <source>
        <dbReference type="SAM" id="MobiDB-lite"/>
    </source>
</evidence>
<comment type="subcellular location">
    <subcellularLocation>
        <location evidence="1">Nucleus</location>
    </subcellularLocation>
</comment>
<sequence length="389" mass="43711">MQASRSSAALCVLLLCTYTPLTKLKDEKNKSLILCLTYFEQRRHFYEEGFLNEGRGFLSSLLVISFKREKACANILIEEAMGSCGRTGAVRQYIRSKVPRLRWTPELHHCFVQAIERLGGQDKATPKLVLQLMDVKGLTISHVKSHLQMYRSMRSDLVRSDRGSSQHRRQSFEDHDGCVDEVNDMGFQKSSISNSKQKPPEEEFLHSAPPLKRAKMKTRSLIADENLQYSQGICETVSNPYFFNDYPLHRGIKEGHGAFECDQSHSQPISTAFSLPHDLYYVNSIKYAVEESDFFEIAKLEDQKCKRADICKPENTGRQHVDDDEAGGSELSLSLSLHHPSSQRSIASSTSENSEAISSYHTSKNNNCSGSSSGEPSINLDLTIALCSI</sequence>
<keyword evidence="6" id="KW-0732">Signal</keyword>
<organism evidence="8 9">
    <name type="scientific">Cephalotus follicularis</name>
    <name type="common">Albany pitcher plant</name>
    <dbReference type="NCBI Taxonomy" id="3775"/>
    <lineage>
        <taxon>Eukaryota</taxon>
        <taxon>Viridiplantae</taxon>
        <taxon>Streptophyta</taxon>
        <taxon>Embryophyta</taxon>
        <taxon>Tracheophyta</taxon>
        <taxon>Spermatophyta</taxon>
        <taxon>Magnoliopsida</taxon>
        <taxon>eudicotyledons</taxon>
        <taxon>Gunneridae</taxon>
        <taxon>Pentapetalae</taxon>
        <taxon>rosids</taxon>
        <taxon>fabids</taxon>
        <taxon>Oxalidales</taxon>
        <taxon>Cephalotaceae</taxon>
        <taxon>Cephalotus</taxon>
    </lineage>
</organism>
<evidence type="ECO:0000256" key="6">
    <source>
        <dbReference type="SAM" id="SignalP"/>
    </source>
</evidence>
<dbReference type="GO" id="GO:0003677">
    <property type="term" value="F:DNA binding"/>
    <property type="evidence" value="ECO:0007669"/>
    <property type="project" value="UniProtKB-KW"/>
</dbReference>
<dbReference type="InterPro" id="IPR001005">
    <property type="entry name" value="SANT/Myb"/>
</dbReference>
<keyword evidence="3" id="KW-0804">Transcription</keyword>
<dbReference type="AlphaFoldDB" id="A0A1Q3B0C7"/>
<evidence type="ECO:0000313" key="8">
    <source>
        <dbReference type="EMBL" id="GAV61334.1"/>
    </source>
</evidence>
<dbReference type="SUPFAM" id="SSF46689">
    <property type="entry name" value="Homeodomain-like"/>
    <property type="match status" value="1"/>
</dbReference>
<feature type="region of interest" description="Disordered" evidence="5">
    <location>
        <begin position="157"/>
        <end position="180"/>
    </location>
</feature>
<dbReference type="Proteomes" id="UP000187406">
    <property type="component" value="Unassembled WGS sequence"/>
</dbReference>
<name>A0A1Q3B0C7_CEPFO</name>
<keyword evidence="4" id="KW-0539">Nucleus</keyword>
<dbReference type="GO" id="GO:0005634">
    <property type="term" value="C:nucleus"/>
    <property type="evidence" value="ECO:0007669"/>
    <property type="project" value="UniProtKB-SubCell"/>
</dbReference>
<keyword evidence="9" id="KW-1185">Reference proteome</keyword>
<dbReference type="OrthoDB" id="551907at2759"/>
<dbReference type="STRING" id="3775.A0A1Q3B0C7"/>
<evidence type="ECO:0000256" key="2">
    <source>
        <dbReference type="ARBA" id="ARBA00023015"/>
    </source>
</evidence>
<dbReference type="FunFam" id="1.10.10.60:FF:000002">
    <property type="entry name" value="Myb family transcription factor"/>
    <property type="match status" value="1"/>
</dbReference>
<keyword evidence="8" id="KW-0238">DNA-binding</keyword>
<dbReference type="Pfam" id="PF00249">
    <property type="entry name" value="Myb_DNA-binding"/>
    <property type="match status" value="1"/>
</dbReference>
<proteinExistence type="predicted"/>
<evidence type="ECO:0000256" key="1">
    <source>
        <dbReference type="ARBA" id="ARBA00004123"/>
    </source>
</evidence>
<comment type="caution">
    <text evidence="8">The sequence shown here is derived from an EMBL/GenBank/DDBJ whole genome shotgun (WGS) entry which is preliminary data.</text>
</comment>
<evidence type="ECO:0000256" key="3">
    <source>
        <dbReference type="ARBA" id="ARBA00023163"/>
    </source>
</evidence>
<dbReference type="GO" id="GO:0003700">
    <property type="term" value="F:DNA-binding transcription factor activity"/>
    <property type="evidence" value="ECO:0007669"/>
    <property type="project" value="InterPro"/>
</dbReference>
<accession>A0A1Q3B0C7</accession>
<dbReference type="InterPro" id="IPR017930">
    <property type="entry name" value="Myb_dom"/>
</dbReference>
<dbReference type="InterPro" id="IPR006447">
    <property type="entry name" value="Myb_dom_plants"/>
</dbReference>
<reference evidence="9" key="1">
    <citation type="submission" date="2016-04" db="EMBL/GenBank/DDBJ databases">
        <title>Cephalotus genome sequencing.</title>
        <authorList>
            <person name="Fukushima K."/>
            <person name="Hasebe M."/>
            <person name="Fang X."/>
        </authorList>
    </citation>
    <scope>NUCLEOTIDE SEQUENCE [LARGE SCALE GENOMIC DNA]</scope>
    <source>
        <strain evidence="9">cv. St1</strain>
    </source>
</reference>
<feature type="compositionally biased region" description="Basic and acidic residues" evidence="5">
    <location>
        <begin position="157"/>
        <end position="178"/>
    </location>
</feature>
<dbReference type="EMBL" id="BDDD01000196">
    <property type="protein sequence ID" value="GAV61334.1"/>
    <property type="molecule type" value="Genomic_DNA"/>
</dbReference>
<dbReference type="InterPro" id="IPR009057">
    <property type="entry name" value="Homeodomain-like_sf"/>
</dbReference>
<dbReference type="Gene3D" id="1.10.10.60">
    <property type="entry name" value="Homeodomain-like"/>
    <property type="match status" value="1"/>
</dbReference>
<evidence type="ECO:0000259" key="7">
    <source>
        <dbReference type="PROSITE" id="PS51294"/>
    </source>
</evidence>
<gene>
    <name evidence="8" type="ORF">CFOL_v3_04861</name>
</gene>
<dbReference type="InterPro" id="IPR046955">
    <property type="entry name" value="PHR1-like"/>
</dbReference>
<keyword evidence="2" id="KW-0805">Transcription regulation</keyword>
<protein>
    <submittedName>
        <fullName evidence="8">Myb_DNA-binding domain-containing protein</fullName>
    </submittedName>
</protein>
<feature type="chain" id="PRO_5012162297" evidence="6">
    <location>
        <begin position="25"/>
        <end position="389"/>
    </location>
</feature>
<feature type="domain" description="HTH myb-type" evidence="7">
    <location>
        <begin position="95"/>
        <end position="155"/>
    </location>
</feature>